<protein>
    <submittedName>
        <fullName evidence="2">Uncharacterized protein</fullName>
    </submittedName>
</protein>
<feature type="compositionally biased region" description="Basic and acidic residues" evidence="1">
    <location>
        <begin position="92"/>
        <end position="115"/>
    </location>
</feature>
<keyword evidence="3" id="KW-1185">Reference proteome</keyword>
<sequence length="245" mass="27777">MPIVNAKTDDGDEVELEVEPSDIELREDEDATNLPGVQEEIDRVAGKTRKKAKKTARKELRGDDEFWKSEAERRGVDLREEDLQPKGASSGEVKELKKENAQLREKAQKADEYESQIEEIRDTRLENQLLQESDGVKSDLEDVFLQTAKSRFEYDEEDDTFVPTGDDGTPRYGQGVGDVVEEMRQERPSMFKDTEVSGGSSAEPGGSTGGKRTWTQEEHASADPVQMDEETFRDWKTAEEENRIK</sequence>
<organism evidence="2 3">
    <name type="scientific">Salinibacter phage M1EM-1</name>
    <dbReference type="NCBI Taxonomy" id="2681616"/>
    <lineage>
        <taxon>Viruses</taxon>
        <taxon>Duplodnaviria</taxon>
        <taxon>Heunggongvirae</taxon>
        <taxon>Uroviricota</taxon>
        <taxon>Caudoviricetes</taxon>
        <taxon>Holosalinivirus</taxon>
        <taxon>Holosalinivirus M1EM1</taxon>
    </lineage>
</organism>
<dbReference type="GeneID" id="40236102"/>
<feature type="compositionally biased region" description="Basic and acidic residues" evidence="1">
    <location>
        <begin position="181"/>
        <end position="195"/>
    </location>
</feature>
<accession>A0A2I6UG13</accession>
<evidence type="ECO:0000313" key="3">
    <source>
        <dbReference type="Proteomes" id="UP000259847"/>
    </source>
</evidence>
<feature type="compositionally biased region" description="Basic residues" evidence="1">
    <location>
        <begin position="46"/>
        <end position="56"/>
    </location>
</feature>
<reference evidence="2 3" key="1">
    <citation type="submission" date="2017-07" db="EMBL/GenBank/DDBJ databases">
        <title>Characterization of ecologically diverse viruses infecting co-occurring strains of cosmopolitan hyperhalophilic Bacteroidetes.</title>
        <authorList>
            <person name="Villamor J."/>
            <person name="Ramos-Barbero M.D."/>
            <person name="Gonzalez-Torres P."/>
            <person name="Gabaldon T."/>
            <person name="Rollesso-Mora R."/>
            <person name="Meseguer I."/>
            <person name="Martinez-Garcia M."/>
            <person name="Santos F."/>
            <person name="Anton J."/>
        </authorList>
    </citation>
    <scope>NUCLEOTIDE SEQUENCE [LARGE SCALE GENOMIC DNA]</scope>
</reference>
<feature type="compositionally biased region" description="Acidic residues" evidence="1">
    <location>
        <begin position="10"/>
        <end position="31"/>
    </location>
</feature>
<name>A0A2I6UG13_9CAUD</name>
<feature type="region of interest" description="Disordered" evidence="1">
    <location>
        <begin position="1"/>
        <end position="115"/>
    </location>
</feature>
<evidence type="ECO:0000313" key="2">
    <source>
        <dbReference type="EMBL" id="AUO78922.1"/>
    </source>
</evidence>
<proteinExistence type="predicted"/>
<feature type="compositionally biased region" description="Basic and acidic residues" evidence="1">
    <location>
        <begin position="230"/>
        <end position="245"/>
    </location>
</feature>
<dbReference type="KEGG" id="vg:40236102"/>
<dbReference type="Proteomes" id="UP000259847">
    <property type="component" value="Segment"/>
</dbReference>
<evidence type="ECO:0000256" key="1">
    <source>
        <dbReference type="SAM" id="MobiDB-lite"/>
    </source>
</evidence>
<feature type="region of interest" description="Disordered" evidence="1">
    <location>
        <begin position="155"/>
        <end position="245"/>
    </location>
</feature>
<dbReference type="RefSeq" id="YP_009639311.1">
    <property type="nucleotide sequence ID" value="NC_042348.1"/>
</dbReference>
<dbReference type="EMBL" id="MF580955">
    <property type="protein sequence ID" value="AUO78922.1"/>
    <property type="molecule type" value="Genomic_DNA"/>
</dbReference>
<feature type="compositionally biased region" description="Basic and acidic residues" evidence="1">
    <location>
        <begin position="57"/>
        <end position="84"/>
    </location>
</feature>